<dbReference type="EMBL" id="GBRH01277568">
    <property type="protein sequence ID" value="JAD20327.1"/>
    <property type="molecule type" value="Transcribed_RNA"/>
</dbReference>
<proteinExistence type="predicted"/>
<sequence length="96" mass="11391">MYLSLFSTFKVLQNSYETRIQDGLIESHDSVKILCTKKNSIYCSDQCYANFMFSSVSEYRGLVQQYLYQEEEACIFFVQSVNYCNQYELDFMIQMS</sequence>
<dbReference type="AlphaFoldDB" id="A0A0A8YAC4"/>
<organism evidence="1">
    <name type="scientific">Arundo donax</name>
    <name type="common">Giant reed</name>
    <name type="synonym">Donax arundinaceus</name>
    <dbReference type="NCBI Taxonomy" id="35708"/>
    <lineage>
        <taxon>Eukaryota</taxon>
        <taxon>Viridiplantae</taxon>
        <taxon>Streptophyta</taxon>
        <taxon>Embryophyta</taxon>
        <taxon>Tracheophyta</taxon>
        <taxon>Spermatophyta</taxon>
        <taxon>Magnoliopsida</taxon>
        <taxon>Liliopsida</taxon>
        <taxon>Poales</taxon>
        <taxon>Poaceae</taxon>
        <taxon>PACMAD clade</taxon>
        <taxon>Arundinoideae</taxon>
        <taxon>Arundineae</taxon>
        <taxon>Arundo</taxon>
    </lineage>
</organism>
<reference evidence="1" key="2">
    <citation type="journal article" date="2015" name="Data Brief">
        <title>Shoot transcriptome of the giant reed, Arundo donax.</title>
        <authorList>
            <person name="Barrero R.A."/>
            <person name="Guerrero F.D."/>
            <person name="Moolhuijzen P."/>
            <person name="Goolsby J.A."/>
            <person name="Tidwell J."/>
            <person name="Bellgard S.E."/>
            <person name="Bellgard M.I."/>
        </authorList>
    </citation>
    <scope>NUCLEOTIDE SEQUENCE</scope>
    <source>
        <tissue evidence="1">Shoot tissue taken approximately 20 cm above the soil surface</tissue>
    </source>
</reference>
<accession>A0A0A8YAC4</accession>
<protein>
    <submittedName>
        <fullName evidence="1">Uncharacterized protein</fullName>
    </submittedName>
</protein>
<name>A0A0A8YAC4_ARUDO</name>
<reference evidence="1" key="1">
    <citation type="submission" date="2014-09" db="EMBL/GenBank/DDBJ databases">
        <authorList>
            <person name="Magalhaes I.L.F."/>
            <person name="Oliveira U."/>
            <person name="Santos F.R."/>
            <person name="Vidigal T.H.D.A."/>
            <person name="Brescovit A.D."/>
            <person name="Santos A.J."/>
        </authorList>
    </citation>
    <scope>NUCLEOTIDE SEQUENCE</scope>
    <source>
        <tissue evidence="1">Shoot tissue taken approximately 20 cm above the soil surface</tissue>
    </source>
</reference>
<evidence type="ECO:0000313" key="1">
    <source>
        <dbReference type="EMBL" id="JAD20327.1"/>
    </source>
</evidence>